<reference evidence="1 2" key="1">
    <citation type="submission" date="2015-01" db="EMBL/GenBank/DDBJ databases">
        <title>Evolution of Trichinella species and genotypes.</title>
        <authorList>
            <person name="Korhonen P.K."/>
            <person name="Edoardo P."/>
            <person name="Giuseppe L.R."/>
            <person name="Gasser R.B."/>
        </authorList>
    </citation>
    <scope>NUCLEOTIDE SEQUENCE [LARGE SCALE GENOMIC DNA]</scope>
    <source>
        <strain evidence="1">ISS417</strain>
    </source>
</reference>
<feature type="non-terminal residue" evidence="1">
    <location>
        <position position="1"/>
    </location>
</feature>
<evidence type="ECO:0000313" key="2">
    <source>
        <dbReference type="Proteomes" id="UP000055048"/>
    </source>
</evidence>
<comment type="caution">
    <text evidence="1">The sequence shown here is derived from an EMBL/GenBank/DDBJ whole genome shotgun (WGS) entry which is preliminary data.</text>
</comment>
<name>A0A0V0T001_9BILA</name>
<dbReference type="Proteomes" id="UP000055048">
    <property type="component" value="Unassembled WGS sequence"/>
</dbReference>
<dbReference type="EMBL" id="JYDJ01001363">
    <property type="protein sequence ID" value="KRX32149.1"/>
    <property type="molecule type" value="Genomic_DNA"/>
</dbReference>
<organism evidence="1 2">
    <name type="scientific">Trichinella murrelli</name>
    <dbReference type="NCBI Taxonomy" id="144512"/>
    <lineage>
        <taxon>Eukaryota</taxon>
        <taxon>Metazoa</taxon>
        <taxon>Ecdysozoa</taxon>
        <taxon>Nematoda</taxon>
        <taxon>Enoplea</taxon>
        <taxon>Dorylaimia</taxon>
        <taxon>Trichinellida</taxon>
        <taxon>Trichinellidae</taxon>
        <taxon>Trichinella</taxon>
    </lineage>
</organism>
<evidence type="ECO:0000313" key="1">
    <source>
        <dbReference type="EMBL" id="KRX32149.1"/>
    </source>
</evidence>
<keyword evidence="2" id="KW-1185">Reference proteome</keyword>
<protein>
    <submittedName>
        <fullName evidence="1">Uncharacterized protein</fullName>
    </submittedName>
</protein>
<proteinExistence type="predicted"/>
<dbReference type="AlphaFoldDB" id="A0A0V0T001"/>
<accession>A0A0V0T001</accession>
<gene>
    <name evidence="1" type="ORF">T05_14161</name>
</gene>
<feature type="non-terminal residue" evidence="1">
    <location>
        <position position="59"/>
    </location>
</feature>
<sequence>LNGETPIHPPFSSKQTIKTQAGAPVSVQIFSKSGRSKYERYLKFCKTAKPLEYEHRRTK</sequence>